<name>W2GV69_PHYNI</name>
<feature type="non-terminal residue" evidence="1">
    <location>
        <position position="1"/>
    </location>
</feature>
<dbReference type="VEuPathDB" id="FungiDB:PPTG_22439"/>
<dbReference type="Proteomes" id="UP000053236">
    <property type="component" value="Unassembled WGS sequence"/>
</dbReference>
<organism evidence="1">
    <name type="scientific">Phytophthora nicotianae</name>
    <name type="common">Potato buckeye rot agent</name>
    <name type="synonym">Phytophthora parasitica</name>
    <dbReference type="NCBI Taxonomy" id="4792"/>
    <lineage>
        <taxon>Eukaryota</taxon>
        <taxon>Sar</taxon>
        <taxon>Stramenopiles</taxon>
        <taxon>Oomycota</taxon>
        <taxon>Peronosporomycetes</taxon>
        <taxon>Peronosporales</taxon>
        <taxon>Peronosporaceae</taxon>
        <taxon>Phytophthora</taxon>
    </lineage>
</organism>
<evidence type="ECO:0000313" key="1">
    <source>
        <dbReference type="EMBL" id="ETK86847.1"/>
    </source>
</evidence>
<gene>
    <name evidence="1" type="ORF">L915_08596</name>
</gene>
<accession>W2GV69</accession>
<dbReference type="GO" id="GO:0006508">
    <property type="term" value="P:proteolysis"/>
    <property type="evidence" value="ECO:0007669"/>
    <property type="project" value="InterPro"/>
</dbReference>
<protein>
    <recommendedName>
        <fullName evidence="2">Peptidase A2 domain-containing protein</fullName>
    </recommendedName>
</protein>
<dbReference type="SUPFAM" id="SSF50630">
    <property type="entry name" value="Acid proteases"/>
    <property type="match status" value="1"/>
</dbReference>
<reference evidence="1" key="1">
    <citation type="submission" date="2013-11" db="EMBL/GenBank/DDBJ databases">
        <title>The Genome Sequence of Phytophthora parasitica CJ02B3.</title>
        <authorList>
            <consortium name="The Broad Institute Genomics Platform"/>
            <person name="Russ C."/>
            <person name="Tyler B."/>
            <person name="Panabieres F."/>
            <person name="Shan W."/>
            <person name="Tripathy S."/>
            <person name="Grunwald N."/>
            <person name="Machado M."/>
            <person name="Johnson C.S."/>
            <person name="Arredondo F."/>
            <person name="Hong C."/>
            <person name="Coffey M."/>
            <person name="Young S.K."/>
            <person name="Zeng Q."/>
            <person name="Gargeya S."/>
            <person name="Fitzgerald M."/>
            <person name="Abouelleil A."/>
            <person name="Alvarado L."/>
            <person name="Chapman S.B."/>
            <person name="Gainer-Dewar J."/>
            <person name="Goldberg J."/>
            <person name="Griggs A."/>
            <person name="Gujja S."/>
            <person name="Hansen M."/>
            <person name="Howarth C."/>
            <person name="Imamovic A."/>
            <person name="Ireland A."/>
            <person name="Larimer J."/>
            <person name="McCowan C."/>
            <person name="Murphy C."/>
            <person name="Pearson M."/>
            <person name="Poon T.W."/>
            <person name="Priest M."/>
            <person name="Roberts A."/>
            <person name="Saif S."/>
            <person name="Shea T."/>
            <person name="Sykes S."/>
            <person name="Wortman J."/>
            <person name="Nusbaum C."/>
            <person name="Birren B."/>
        </authorList>
    </citation>
    <scope>NUCLEOTIDE SEQUENCE [LARGE SCALE GENOMIC DNA]</scope>
    <source>
        <strain evidence="1">CJ02B3</strain>
    </source>
</reference>
<dbReference type="AlphaFoldDB" id="W2GV69"/>
<proteinExistence type="predicted"/>
<dbReference type="GO" id="GO:0004190">
    <property type="term" value="F:aspartic-type endopeptidase activity"/>
    <property type="evidence" value="ECO:0007669"/>
    <property type="project" value="InterPro"/>
</dbReference>
<dbReference type="InterPro" id="IPR021109">
    <property type="entry name" value="Peptidase_aspartic_dom_sf"/>
</dbReference>
<evidence type="ECO:0008006" key="2">
    <source>
        <dbReference type="Google" id="ProtNLM"/>
    </source>
</evidence>
<dbReference type="PROSITE" id="PS00141">
    <property type="entry name" value="ASP_PROTEASE"/>
    <property type="match status" value="1"/>
</dbReference>
<dbReference type="EMBL" id="KI686246">
    <property type="protein sequence ID" value="ETK86847.1"/>
    <property type="molecule type" value="Genomic_DNA"/>
</dbReference>
<sequence length="70" mass="7384">AKTGGKINNKKANLVLDSGAERSILDAIFARKVGCYVDDSQQQECAGIGEGVYVTKGRTKIKVTLVGSLV</sequence>
<dbReference type="InterPro" id="IPR001969">
    <property type="entry name" value="Aspartic_peptidase_AS"/>
</dbReference>
<dbReference type="Gene3D" id="2.40.70.10">
    <property type="entry name" value="Acid Proteases"/>
    <property type="match status" value="1"/>
</dbReference>